<reference evidence="2" key="1">
    <citation type="submission" date="2020-01" db="EMBL/GenBank/DDBJ databases">
        <authorList>
            <person name="Meier V. D."/>
            <person name="Meier V D."/>
        </authorList>
    </citation>
    <scope>NUCLEOTIDE SEQUENCE</scope>
    <source>
        <strain evidence="2">HLG_WM_MAG_02</strain>
    </source>
</reference>
<dbReference type="PROSITE" id="PS50112">
    <property type="entry name" value="PAS"/>
    <property type="match status" value="1"/>
</dbReference>
<dbReference type="SUPFAM" id="SSF55785">
    <property type="entry name" value="PYP-like sensor domain (PAS domain)"/>
    <property type="match status" value="1"/>
</dbReference>
<dbReference type="InterPro" id="IPR035965">
    <property type="entry name" value="PAS-like_dom_sf"/>
</dbReference>
<dbReference type="Gene3D" id="3.30.450.20">
    <property type="entry name" value="PAS domain"/>
    <property type="match status" value="1"/>
</dbReference>
<name>A0A6S6U9L4_9BACT</name>
<feature type="domain" description="PAS" evidence="1">
    <location>
        <begin position="22"/>
        <end position="48"/>
    </location>
</feature>
<dbReference type="InterPro" id="IPR000014">
    <property type="entry name" value="PAS"/>
</dbReference>
<protein>
    <submittedName>
        <fullName evidence="2">Aerotaxis sensor receptor protein</fullName>
    </submittedName>
</protein>
<dbReference type="AlphaFoldDB" id="A0A6S6U9L4"/>
<proteinExistence type="predicted"/>
<dbReference type="EMBL" id="CACVAZ010000201">
    <property type="protein sequence ID" value="CAA6825990.1"/>
    <property type="molecule type" value="Genomic_DNA"/>
</dbReference>
<accession>A0A6S6U9L4</accession>
<dbReference type="Pfam" id="PF08447">
    <property type="entry name" value="PAS_3"/>
    <property type="match status" value="1"/>
</dbReference>
<dbReference type="CDD" id="cd00130">
    <property type="entry name" value="PAS"/>
    <property type="match status" value="1"/>
</dbReference>
<sequence length="140" mass="16014">MSDINTQIMNAVENTLVISKTDLKGRITYANDLFCKLTGYEREELMGKAHNIVRDPSIPKEVFKEMWETIKAGEIWSGIFPNRGKGGVLYVVDATVQGIKNEEGEIVEYISIRRVINDMMGENYTPFVEFSKKEFDAYYA</sequence>
<dbReference type="InterPro" id="IPR013655">
    <property type="entry name" value="PAS_fold_3"/>
</dbReference>
<evidence type="ECO:0000259" key="1">
    <source>
        <dbReference type="PROSITE" id="PS50112"/>
    </source>
</evidence>
<organism evidence="2">
    <name type="scientific">uncultured Sulfurovum sp</name>
    <dbReference type="NCBI Taxonomy" id="269237"/>
    <lineage>
        <taxon>Bacteria</taxon>
        <taxon>Pseudomonadati</taxon>
        <taxon>Campylobacterota</taxon>
        <taxon>Epsilonproteobacteria</taxon>
        <taxon>Campylobacterales</taxon>
        <taxon>Sulfurovaceae</taxon>
        <taxon>Sulfurovum</taxon>
        <taxon>environmental samples</taxon>
    </lineage>
</organism>
<evidence type="ECO:0000313" key="2">
    <source>
        <dbReference type="EMBL" id="CAA6825990.1"/>
    </source>
</evidence>
<keyword evidence="2" id="KW-0675">Receptor</keyword>
<gene>
    <name evidence="2" type="ORF">HELGO_WM25327</name>
</gene>
<dbReference type="NCBIfam" id="TIGR00229">
    <property type="entry name" value="sensory_box"/>
    <property type="match status" value="1"/>
</dbReference>
<dbReference type="SMART" id="SM00091">
    <property type="entry name" value="PAS"/>
    <property type="match status" value="1"/>
</dbReference>